<protein>
    <submittedName>
        <fullName evidence="1">Uncharacterized protein</fullName>
    </submittedName>
</protein>
<comment type="caution">
    <text evidence="1">The sequence shown here is derived from an EMBL/GenBank/DDBJ whole genome shotgun (WGS) entry which is preliminary data.</text>
</comment>
<dbReference type="EMBL" id="FNBW01000001">
    <property type="protein sequence ID" value="SDF12611.1"/>
    <property type="molecule type" value="Genomic_DNA"/>
</dbReference>
<sequence>MGGFGSGRTAGFGRDKVEHSRSIDVNRLHREGCLVPGWQGAWQWTRDGERIAWIGMRAGAERLHLSYRVRAPGAEWQDIEEPVQIVRVPCRYGGTRPYFVCPGVVNGVVCGRRVAKLQGAGRYFLCRHCYRLAYASQIESEWDRALRKANTIRTRLGGKAGMDGVFAQRPKGMWQRTYDRLVEAAVEAESQANEAFEFHAARLLARLQEPKRSRSRPSRNRSFWS</sequence>
<proteinExistence type="predicted"/>
<organism evidence="1 2">
    <name type="scientific">Thalassobaculum litoreum DSM 18839</name>
    <dbReference type="NCBI Taxonomy" id="1123362"/>
    <lineage>
        <taxon>Bacteria</taxon>
        <taxon>Pseudomonadati</taxon>
        <taxon>Pseudomonadota</taxon>
        <taxon>Alphaproteobacteria</taxon>
        <taxon>Rhodospirillales</taxon>
        <taxon>Thalassobaculaceae</taxon>
        <taxon>Thalassobaculum</taxon>
    </lineage>
</organism>
<reference evidence="1 2" key="1">
    <citation type="submission" date="2016-10" db="EMBL/GenBank/DDBJ databases">
        <authorList>
            <person name="Varghese N."/>
            <person name="Submissions S."/>
        </authorList>
    </citation>
    <scope>NUCLEOTIDE SEQUENCE [LARGE SCALE GENOMIC DNA]</scope>
    <source>
        <strain evidence="1 2">DSM 18839</strain>
    </source>
</reference>
<dbReference type="AlphaFoldDB" id="A0A8G2BEB8"/>
<gene>
    <name evidence="1" type="ORF">SAMN05660686_00363</name>
</gene>
<dbReference type="RefSeq" id="WP_175474061.1">
    <property type="nucleotide sequence ID" value="NZ_FNBW01000001.1"/>
</dbReference>
<evidence type="ECO:0000313" key="2">
    <source>
        <dbReference type="Proteomes" id="UP000198615"/>
    </source>
</evidence>
<dbReference type="Proteomes" id="UP000198615">
    <property type="component" value="Unassembled WGS sequence"/>
</dbReference>
<accession>A0A8G2BEB8</accession>
<evidence type="ECO:0000313" key="1">
    <source>
        <dbReference type="EMBL" id="SDF12611.1"/>
    </source>
</evidence>
<keyword evidence="2" id="KW-1185">Reference proteome</keyword>
<name>A0A8G2BEB8_9PROT</name>